<comment type="catalytic activity">
    <reaction evidence="1">
        <text>ATP + protein L-histidine = ADP + protein N-phospho-L-histidine.</text>
        <dbReference type="EC" id="2.7.13.3"/>
    </reaction>
</comment>
<evidence type="ECO:0000259" key="7">
    <source>
        <dbReference type="PROSITE" id="PS50112"/>
    </source>
</evidence>
<dbReference type="SMART" id="SM00091">
    <property type="entry name" value="PAS"/>
    <property type="match status" value="5"/>
</dbReference>
<dbReference type="InterPro" id="IPR003594">
    <property type="entry name" value="HATPase_dom"/>
</dbReference>
<dbReference type="InterPro" id="IPR003018">
    <property type="entry name" value="GAF"/>
</dbReference>
<dbReference type="PANTHER" id="PTHR43304">
    <property type="entry name" value="PHYTOCHROME-LIKE PROTEIN CPH1"/>
    <property type="match status" value="1"/>
</dbReference>
<dbReference type="SMART" id="SM00086">
    <property type="entry name" value="PAC"/>
    <property type="match status" value="5"/>
</dbReference>
<evidence type="ECO:0000256" key="2">
    <source>
        <dbReference type="ARBA" id="ARBA00012438"/>
    </source>
</evidence>
<dbReference type="GO" id="GO:0006355">
    <property type="term" value="P:regulation of DNA-templated transcription"/>
    <property type="evidence" value="ECO:0007669"/>
    <property type="project" value="InterPro"/>
</dbReference>
<evidence type="ECO:0000256" key="1">
    <source>
        <dbReference type="ARBA" id="ARBA00000085"/>
    </source>
</evidence>
<dbReference type="CDD" id="cd00130">
    <property type="entry name" value="PAS"/>
    <property type="match status" value="5"/>
</dbReference>
<dbReference type="RefSeq" id="WP_219290084.1">
    <property type="nucleotide sequence ID" value="NZ_RPHB01000005.1"/>
</dbReference>
<dbReference type="InterPro" id="IPR000014">
    <property type="entry name" value="PAS"/>
</dbReference>
<organism evidence="9 10">
    <name type="scientific">Arthrospiribacter ruber</name>
    <dbReference type="NCBI Taxonomy" id="2487934"/>
    <lineage>
        <taxon>Bacteria</taxon>
        <taxon>Pseudomonadati</taxon>
        <taxon>Bacteroidota</taxon>
        <taxon>Cytophagia</taxon>
        <taxon>Cytophagales</taxon>
        <taxon>Cyclobacteriaceae</taxon>
        <taxon>Arthrospiribacter</taxon>
    </lineage>
</organism>
<dbReference type="PROSITE" id="PS50109">
    <property type="entry name" value="HIS_KIN"/>
    <property type="match status" value="1"/>
</dbReference>
<dbReference type="Pfam" id="PF08447">
    <property type="entry name" value="PAS_3"/>
    <property type="match status" value="3"/>
</dbReference>
<dbReference type="InterPro" id="IPR003661">
    <property type="entry name" value="HisK_dim/P_dom"/>
</dbReference>
<feature type="domain" description="PAC" evidence="8">
    <location>
        <begin position="241"/>
        <end position="293"/>
    </location>
</feature>
<dbReference type="CDD" id="cd00082">
    <property type="entry name" value="HisKA"/>
    <property type="match status" value="1"/>
</dbReference>
<keyword evidence="3" id="KW-0597">Phosphoprotein</keyword>
<feature type="domain" description="PAC" evidence="8">
    <location>
        <begin position="629"/>
        <end position="681"/>
    </location>
</feature>
<keyword evidence="5" id="KW-0418">Kinase</keyword>
<dbReference type="InterPro" id="IPR052162">
    <property type="entry name" value="Sensor_kinase/Photoreceptor"/>
</dbReference>
<reference evidence="9 10" key="1">
    <citation type="journal article" date="2020" name="Syst. Appl. Microbiol.">
        <title>Arthrospiribacter ruber gen. nov., sp. nov., a novel bacterium isolated from Arthrospira cultures.</title>
        <authorList>
            <person name="Waleron M."/>
            <person name="Misztak A."/>
            <person name="Waleron M.M."/>
            <person name="Furmaniak M."/>
            <person name="Mrozik A."/>
            <person name="Waleron K."/>
        </authorList>
    </citation>
    <scope>NUCLEOTIDE SEQUENCE [LARGE SCALE GENOMIC DNA]</scope>
    <source>
        <strain evidence="9 10">DPMB0001</strain>
    </source>
</reference>
<proteinExistence type="predicted"/>
<protein>
    <recommendedName>
        <fullName evidence="2">histidine kinase</fullName>
        <ecNumber evidence="2">2.7.13.3</ecNumber>
    </recommendedName>
</protein>
<dbReference type="InterPro" id="IPR000700">
    <property type="entry name" value="PAS-assoc_C"/>
</dbReference>
<evidence type="ECO:0000256" key="5">
    <source>
        <dbReference type="ARBA" id="ARBA00022777"/>
    </source>
</evidence>
<feature type="domain" description="PAS" evidence="7">
    <location>
        <begin position="682"/>
        <end position="761"/>
    </location>
</feature>
<dbReference type="FunFam" id="3.30.565.10:FF:000006">
    <property type="entry name" value="Sensor histidine kinase WalK"/>
    <property type="match status" value="1"/>
</dbReference>
<dbReference type="Pfam" id="PF00512">
    <property type="entry name" value="HisKA"/>
    <property type="match status" value="1"/>
</dbReference>
<accession>A0A951MFK5</accession>
<dbReference type="PANTHER" id="PTHR43304:SF1">
    <property type="entry name" value="PAC DOMAIN-CONTAINING PROTEIN"/>
    <property type="match status" value="1"/>
</dbReference>
<feature type="domain" description="PAC" evidence="8">
    <location>
        <begin position="757"/>
        <end position="809"/>
    </location>
</feature>
<dbReference type="AlphaFoldDB" id="A0A951MFK5"/>
<dbReference type="EC" id="2.7.13.3" evidence="2"/>
<dbReference type="SMART" id="SM00065">
    <property type="entry name" value="GAF"/>
    <property type="match status" value="1"/>
</dbReference>
<dbReference type="GO" id="GO:0000155">
    <property type="term" value="F:phosphorelay sensor kinase activity"/>
    <property type="evidence" value="ECO:0007669"/>
    <property type="project" value="InterPro"/>
</dbReference>
<sequence length="1225" mass="142821">MLSEDSKYKAIFEVTPIPIWEEDFSEVKQYLKEIKLYGKSEKTILNKLNTHPEIIDECSKRIKIIDFNEACLKLHAANSKEELKSKFLDLFLPETKSALIKEILCVAQGITLLETESKMKTVDGKERHISLRWKVVPGFEESLKEVLVTTEDITNTKNYFQRQLEIESKLTEAQRIARVGYFEFFPETKEIFWSDEVYRIWDIDREQFEMTPENLQHTIFPEDKEYFNKIIGKAIEGKIQADFKYRIISGNDEIKWIHERASLQFDPECKQNKYQGTIQDITEEEILKQGMKELLKRYHLVSKATSEIIYDWDLEQNSIFWGEGLKTQFGYSYSSNSAGLGDFGGFIHPEDSPRIESSLAEFFKSKNEFWEGEYRFLKADGTYAHVIDKGFGIRNEKGKILRMVGALQNVTHIKAANEKFRSRNHFIQTTVENLPIGIAVNDIVTGKVTLMNRKFAEIYGWPKEELTDIPSFFEKVYPDPEYRREVQKMITGDIASGIPEKMNWKGIQVTTKDGKIRIISAKNIPVYDQGLMISTVIDETERFLAEKALEKSNERFLYATEAVSDAIWDWNMESETIFWGDGYRTLFGYPLETNYVTQDTWEMAIHPDDREEIVNSILKAREDKNTGKWEAEYRFKKYCGQYAFVKEKTIILRDEKGNPTRMVGALQDITEQKKNEERIAQERNLLRTLIDNIPDYIYVKDTNYRHIINNKANVRLLGKDSEEETIGKSGFDLFPKELAELYHEDDKKVMEHLVPVLNREEPILDYLGQPKVLNTSKLPLMDSEGKVLGLVGISRDITENKDYEKSLIYKTKLLETIAAVVKLLLFNPDWEKALEDCLELIGHSVNVDRVYFFKNYKELDTDRLLTRQVMEWNDPTVSSEISNPEYQKIPLDEYPEFLERAYKKEAFTAITSKCQGALKKILSEQRIKSIIQLPIYIKNEFYGYIGLDECKKERVWTEEEVSFLKTLVSNFEVAIERKENLDSLQSLNYELKRSNQELAMSNKELEQFAYVASHDLQEPLRMITSFLTLIEKKYTPQLDEKGRQYIHFAVDGALRLKTIILDLLEYSRVGRIQIPSEEVDVNLILEELQSLLQTNIEENNARLTWNNLPKIKIQKAYLRQILQNIISNALKYRREDVDPEIEVSVMEELKYWHFIIKDNGLGIPEEYHNKIFIIFQRLHGKEKYSGTGIGLAICKKIVDNLGGEIWVKSQVGKGSSFHFSLPKKN</sequence>
<keyword evidence="4" id="KW-0808">Transferase</keyword>
<feature type="domain" description="PAS" evidence="7">
    <location>
        <begin position="552"/>
        <end position="624"/>
    </location>
</feature>
<feature type="domain" description="PAC" evidence="8">
    <location>
        <begin position="370"/>
        <end position="422"/>
    </location>
</feature>
<dbReference type="InterPro" id="IPR001610">
    <property type="entry name" value="PAC"/>
</dbReference>
<dbReference type="Pfam" id="PF01590">
    <property type="entry name" value="GAF"/>
    <property type="match status" value="1"/>
</dbReference>
<dbReference type="PROSITE" id="PS50113">
    <property type="entry name" value="PAC"/>
    <property type="match status" value="4"/>
</dbReference>
<keyword evidence="10" id="KW-1185">Reference proteome</keyword>
<dbReference type="PROSITE" id="PS50112">
    <property type="entry name" value="PAS"/>
    <property type="match status" value="3"/>
</dbReference>
<evidence type="ECO:0000313" key="9">
    <source>
        <dbReference type="EMBL" id="MBW3468576.1"/>
    </source>
</evidence>
<dbReference type="Pfam" id="PF08448">
    <property type="entry name" value="PAS_4"/>
    <property type="match status" value="1"/>
</dbReference>
<dbReference type="InterPro" id="IPR013655">
    <property type="entry name" value="PAS_fold_3"/>
</dbReference>
<feature type="domain" description="Histidine kinase" evidence="6">
    <location>
        <begin position="1011"/>
        <end position="1225"/>
    </location>
</feature>
<evidence type="ECO:0000259" key="8">
    <source>
        <dbReference type="PROSITE" id="PS50113"/>
    </source>
</evidence>
<name>A0A951MFK5_9BACT</name>
<dbReference type="InterPro" id="IPR005467">
    <property type="entry name" value="His_kinase_dom"/>
</dbReference>
<dbReference type="Pfam" id="PF00989">
    <property type="entry name" value="PAS"/>
    <property type="match status" value="1"/>
</dbReference>
<dbReference type="InterPro" id="IPR013767">
    <property type="entry name" value="PAS_fold"/>
</dbReference>
<dbReference type="InterPro" id="IPR013656">
    <property type="entry name" value="PAS_4"/>
</dbReference>
<feature type="domain" description="PAS" evidence="7">
    <location>
        <begin position="423"/>
        <end position="479"/>
    </location>
</feature>
<comment type="caution">
    <text evidence="9">The sequence shown here is derived from an EMBL/GenBank/DDBJ whole genome shotgun (WGS) entry which is preliminary data.</text>
</comment>
<evidence type="ECO:0000256" key="3">
    <source>
        <dbReference type="ARBA" id="ARBA00022553"/>
    </source>
</evidence>
<dbReference type="Proteomes" id="UP000727490">
    <property type="component" value="Unassembled WGS sequence"/>
</dbReference>
<dbReference type="NCBIfam" id="TIGR00229">
    <property type="entry name" value="sensory_box"/>
    <property type="match status" value="3"/>
</dbReference>
<gene>
    <name evidence="9" type="ORF">EGN73_12240</name>
</gene>
<dbReference type="Pfam" id="PF02518">
    <property type="entry name" value="HATPase_c"/>
    <property type="match status" value="1"/>
</dbReference>
<evidence type="ECO:0000256" key="4">
    <source>
        <dbReference type="ARBA" id="ARBA00022679"/>
    </source>
</evidence>
<dbReference type="SMART" id="SM00388">
    <property type="entry name" value="HisKA"/>
    <property type="match status" value="1"/>
</dbReference>
<evidence type="ECO:0000313" key="10">
    <source>
        <dbReference type="Proteomes" id="UP000727490"/>
    </source>
</evidence>
<evidence type="ECO:0000259" key="6">
    <source>
        <dbReference type="PROSITE" id="PS50109"/>
    </source>
</evidence>
<dbReference type="SMART" id="SM00387">
    <property type="entry name" value="HATPase_c"/>
    <property type="match status" value="1"/>
</dbReference>
<dbReference type="EMBL" id="RPHB01000005">
    <property type="protein sequence ID" value="MBW3468576.1"/>
    <property type="molecule type" value="Genomic_DNA"/>
</dbReference>